<dbReference type="InterPro" id="IPR036249">
    <property type="entry name" value="Thioredoxin-like_sf"/>
</dbReference>
<dbReference type="InterPro" id="IPR002109">
    <property type="entry name" value="Glutaredoxin"/>
</dbReference>
<dbReference type="PROSITE" id="PS51354">
    <property type="entry name" value="GLUTAREDOXIN_2"/>
    <property type="match status" value="1"/>
</dbReference>
<dbReference type="Gene3D" id="3.40.30.10">
    <property type="entry name" value="Glutaredoxin"/>
    <property type="match status" value="1"/>
</dbReference>
<dbReference type="EMBL" id="JARDXE010000017">
    <property type="protein sequence ID" value="MDE8648133.1"/>
    <property type="molecule type" value="Genomic_DNA"/>
</dbReference>
<proteinExistence type="predicted"/>
<protein>
    <submittedName>
        <fullName evidence="2">Glutaredoxin domain-containing protein</fullName>
    </submittedName>
</protein>
<dbReference type="RefSeq" id="WP_275232370.1">
    <property type="nucleotide sequence ID" value="NZ_JARDXE010000017.1"/>
</dbReference>
<name>A0AAW6LQR7_RHOSG</name>
<evidence type="ECO:0000313" key="3">
    <source>
        <dbReference type="Proteomes" id="UP001217325"/>
    </source>
</evidence>
<dbReference type="SUPFAM" id="SSF52833">
    <property type="entry name" value="Thioredoxin-like"/>
    <property type="match status" value="1"/>
</dbReference>
<sequence>MSEPQFLVYSKPNCVQCKWTKMKLDKLNLEYKEFDISVDPDALAAAKALDPAYVSAPIVVYVGKDATATDHWAGYQDDRISAIDQRIKSQES</sequence>
<dbReference type="AlphaFoldDB" id="A0AAW6LQR7"/>
<evidence type="ECO:0000313" key="2">
    <source>
        <dbReference type="EMBL" id="MDE8648133.1"/>
    </source>
</evidence>
<feature type="domain" description="Glutaredoxin" evidence="1">
    <location>
        <begin position="7"/>
        <end position="60"/>
    </location>
</feature>
<organism evidence="2 3">
    <name type="scientific">Rhodococcus qingshengii</name>
    <dbReference type="NCBI Taxonomy" id="334542"/>
    <lineage>
        <taxon>Bacteria</taxon>
        <taxon>Bacillati</taxon>
        <taxon>Actinomycetota</taxon>
        <taxon>Actinomycetes</taxon>
        <taxon>Mycobacteriales</taxon>
        <taxon>Nocardiaceae</taxon>
        <taxon>Rhodococcus</taxon>
        <taxon>Rhodococcus erythropolis group</taxon>
    </lineage>
</organism>
<gene>
    <name evidence="2" type="ORF">PXH69_24505</name>
</gene>
<evidence type="ECO:0000259" key="1">
    <source>
        <dbReference type="Pfam" id="PF00462"/>
    </source>
</evidence>
<reference evidence="2" key="1">
    <citation type="submission" date="2023-02" db="EMBL/GenBank/DDBJ databases">
        <title>A novel hydrolase synthesized by Rhodococcus erythropolis HQ is responsible for the detoxification of Zearalenone.</title>
        <authorList>
            <person name="Hu J."/>
            <person name="Xu J."/>
        </authorList>
    </citation>
    <scope>NUCLEOTIDE SEQUENCE</scope>
    <source>
        <strain evidence="2">HQ</strain>
    </source>
</reference>
<comment type="caution">
    <text evidence="2">The sequence shown here is derived from an EMBL/GenBank/DDBJ whole genome shotgun (WGS) entry which is preliminary data.</text>
</comment>
<dbReference type="Pfam" id="PF00462">
    <property type="entry name" value="Glutaredoxin"/>
    <property type="match status" value="1"/>
</dbReference>
<dbReference type="Proteomes" id="UP001217325">
    <property type="component" value="Unassembled WGS sequence"/>
</dbReference>
<accession>A0AAW6LQR7</accession>